<organism evidence="1 2">
    <name type="scientific">Lysinibacillus irui</name>
    <dbReference type="NCBI Taxonomy" id="2998077"/>
    <lineage>
        <taxon>Bacteria</taxon>
        <taxon>Bacillati</taxon>
        <taxon>Bacillota</taxon>
        <taxon>Bacilli</taxon>
        <taxon>Bacillales</taxon>
        <taxon>Bacillaceae</taxon>
        <taxon>Lysinibacillus</taxon>
    </lineage>
</organism>
<dbReference type="RefSeq" id="WP_322612144.1">
    <property type="nucleotide sequence ID" value="NZ_JAXLNX010000032.1"/>
</dbReference>
<evidence type="ECO:0000313" key="1">
    <source>
        <dbReference type="EMBL" id="MEA0979178.1"/>
    </source>
</evidence>
<dbReference type="Gene3D" id="6.20.150.10">
    <property type="match status" value="1"/>
</dbReference>
<dbReference type="EMBL" id="JAXUIA010000023">
    <property type="protein sequence ID" value="MEA0979178.1"/>
    <property type="molecule type" value="Genomic_DNA"/>
</dbReference>
<dbReference type="Proteomes" id="UP001289615">
    <property type="component" value="Unassembled WGS sequence"/>
</dbReference>
<proteinExistence type="predicted"/>
<name>A0ABU5NT45_9BACI</name>
<dbReference type="InterPro" id="IPR013046">
    <property type="entry name" value="GpV/Gp45"/>
</dbReference>
<comment type="caution">
    <text evidence="1">The sequence shown here is derived from an EMBL/GenBank/DDBJ whole genome shotgun (WGS) entry which is preliminary data.</text>
</comment>
<evidence type="ECO:0000313" key="2">
    <source>
        <dbReference type="Proteomes" id="UP001289615"/>
    </source>
</evidence>
<dbReference type="NCBIfam" id="TIGR01644">
    <property type="entry name" value="phage_P2_V"/>
    <property type="match status" value="1"/>
</dbReference>
<protein>
    <submittedName>
        <fullName evidence="1">Phage baseplate assembly protein V</fullName>
    </submittedName>
</protein>
<reference evidence="1 2" key="1">
    <citation type="submission" date="2023-12" db="EMBL/GenBank/DDBJ databases">
        <title>Genome comparison identifies genes involved in endophytic behavior of Lysinibacillus irui and provides insights into its role as a plant-growth promoting bacterium.</title>
        <authorList>
            <person name="Hilario S."/>
            <person name="Matos I."/>
            <person name="Goncalves M.F.M."/>
            <person name="Pardo C.A."/>
            <person name="Santos M.J."/>
        </authorList>
    </citation>
    <scope>NUCLEOTIDE SEQUENCE [LARGE SCALE GENOMIC DNA]</scope>
    <source>
        <strain evidence="1 2">B3</strain>
    </source>
</reference>
<gene>
    <name evidence="1" type="ORF">U6C28_23135</name>
</gene>
<dbReference type="Gene3D" id="2.40.50.230">
    <property type="entry name" value="Gp5 N-terminal domain"/>
    <property type="match status" value="1"/>
</dbReference>
<keyword evidence="2" id="KW-1185">Reference proteome</keyword>
<accession>A0ABU5NT45</accession>
<dbReference type="InterPro" id="IPR037026">
    <property type="entry name" value="Vgr_OB-fold_dom_sf"/>
</dbReference>
<sequence length="137" mass="15085">MRVQTGEVTAIDPSNGTARVKMEEQDGKVSAPLSILYRGTLKNKDYWMPKIGEDVLCIFTKQSEGFIIGAFYSDGAAPPRTDPEKRCMEFEDGSFIEYDVKAHTLFLKIEGELNIETKGTVTINGQTLTPGGNTSTE</sequence>